<feature type="chain" id="PRO_5020429890" description="T9SS type A sorting domain-containing protein" evidence="1">
    <location>
        <begin position="20"/>
        <end position="261"/>
    </location>
</feature>
<sequence>MNFRLVVVLFLFISSIASSQELKIQGVYTGSNVYIMNPFAQTEDAFTIESISINGKPYSEAIQSSAFEVDLAHMGFKLGEDLRFFIKYKDSIVPSIINMEAIQAVSSFEMKKAYVDKDQFLNWSCSNEIGSLTFFVQQYRWNKWLTVGQLRGVGTDGLNFYRIKVPVHSGQNMFRVYQIDHSEKMRYSDTIQFHSGIQPVYLVKKTVTSKLNFSAPTQFEIFDTFGNLIYDGFGKEVRFDDLIPGKYYVNYDNTIGDFIKE</sequence>
<evidence type="ECO:0000256" key="1">
    <source>
        <dbReference type="SAM" id="SignalP"/>
    </source>
</evidence>
<comment type="caution">
    <text evidence="2">The sequence shown here is derived from an EMBL/GenBank/DDBJ whole genome shotgun (WGS) entry which is preliminary data.</text>
</comment>
<keyword evidence="1" id="KW-0732">Signal</keyword>
<gene>
    <name evidence="2" type="ORF">EO244_10940</name>
</gene>
<evidence type="ECO:0000313" key="3">
    <source>
        <dbReference type="Proteomes" id="UP000289703"/>
    </source>
</evidence>
<evidence type="ECO:0000313" key="2">
    <source>
        <dbReference type="EMBL" id="RXQ92985.1"/>
    </source>
</evidence>
<dbReference type="AlphaFoldDB" id="A0A4Q1JK97"/>
<dbReference type="RefSeq" id="WP_129254716.1">
    <property type="nucleotide sequence ID" value="NZ_SAXA01000009.1"/>
</dbReference>
<name>A0A4Q1JK97_9BACT</name>
<feature type="signal peptide" evidence="1">
    <location>
        <begin position="1"/>
        <end position="19"/>
    </location>
</feature>
<evidence type="ECO:0008006" key="4">
    <source>
        <dbReference type="Google" id="ProtNLM"/>
    </source>
</evidence>
<dbReference type="Proteomes" id="UP000289703">
    <property type="component" value="Unassembled WGS sequence"/>
</dbReference>
<keyword evidence="3" id="KW-1185">Reference proteome</keyword>
<proteinExistence type="predicted"/>
<dbReference type="EMBL" id="SAXA01000009">
    <property type="protein sequence ID" value="RXQ92985.1"/>
    <property type="molecule type" value="Genomic_DNA"/>
</dbReference>
<organism evidence="2 3">
    <name type="scientific">Ancylomarina salipaludis</name>
    <dbReference type="NCBI Taxonomy" id="2501299"/>
    <lineage>
        <taxon>Bacteria</taxon>
        <taxon>Pseudomonadati</taxon>
        <taxon>Bacteroidota</taxon>
        <taxon>Bacteroidia</taxon>
        <taxon>Marinilabiliales</taxon>
        <taxon>Marinifilaceae</taxon>
        <taxon>Ancylomarina</taxon>
    </lineage>
</organism>
<reference evidence="2 3" key="1">
    <citation type="submission" date="2019-01" db="EMBL/GenBank/DDBJ databases">
        <title>Ancylomarina salipaludis sp. nov., isolated from a salt marsh.</title>
        <authorList>
            <person name="Yoon J.-H."/>
        </authorList>
    </citation>
    <scope>NUCLEOTIDE SEQUENCE [LARGE SCALE GENOMIC DNA]</scope>
    <source>
        <strain evidence="2 3">SHSM-M15</strain>
    </source>
</reference>
<protein>
    <recommendedName>
        <fullName evidence="4">T9SS type A sorting domain-containing protein</fullName>
    </recommendedName>
</protein>
<accession>A0A4Q1JK97</accession>
<dbReference type="OrthoDB" id="1466693at2"/>